<comment type="caution">
    <text evidence="1">The sequence shown here is derived from an EMBL/GenBank/DDBJ whole genome shotgun (WGS) entry which is preliminary data.</text>
</comment>
<dbReference type="Proteomes" id="UP000299102">
    <property type="component" value="Unassembled WGS sequence"/>
</dbReference>
<sequence length="82" mass="9045">MSPVTRYPRRLIATCLRTTCFRRPVVACCRYARLQAGDFRPISPVAMRVSLGHVQITTRRGRVPVRLATSNFCGGRGPAAVA</sequence>
<accession>A0A4C1YKM3</accession>
<evidence type="ECO:0000313" key="1">
    <source>
        <dbReference type="EMBL" id="GBP75412.1"/>
    </source>
</evidence>
<gene>
    <name evidence="1" type="ORF">EVAR_54505_1</name>
</gene>
<proteinExistence type="predicted"/>
<dbReference type="EMBL" id="BGZK01001248">
    <property type="protein sequence ID" value="GBP75412.1"/>
    <property type="molecule type" value="Genomic_DNA"/>
</dbReference>
<evidence type="ECO:0000313" key="2">
    <source>
        <dbReference type="Proteomes" id="UP000299102"/>
    </source>
</evidence>
<protein>
    <submittedName>
        <fullName evidence="1">Uncharacterized protein</fullName>
    </submittedName>
</protein>
<reference evidence="1 2" key="1">
    <citation type="journal article" date="2019" name="Commun. Biol.">
        <title>The bagworm genome reveals a unique fibroin gene that provides high tensile strength.</title>
        <authorList>
            <person name="Kono N."/>
            <person name="Nakamura H."/>
            <person name="Ohtoshi R."/>
            <person name="Tomita M."/>
            <person name="Numata K."/>
            <person name="Arakawa K."/>
        </authorList>
    </citation>
    <scope>NUCLEOTIDE SEQUENCE [LARGE SCALE GENOMIC DNA]</scope>
</reference>
<organism evidence="1 2">
    <name type="scientific">Eumeta variegata</name>
    <name type="common">Bagworm moth</name>
    <name type="synonym">Eumeta japonica</name>
    <dbReference type="NCBI Taxonomy" id="151549"/>
    <lineage>
        <taxon>Eukaryota</taxon>
        <taxon>Metazoa</taxon>
        <taxon>Ecdysozoa</taxon>
        <taxon>Arthropoda</taxon>
        <taxon>Hexapoda</taxon>
        <taxon>Insecta</taxon>
        <taxon>Pterygota</taxon>
        <taxon>Neoptera</taxon>
        <taxon>Endopterygota</taxon>
        <taxon>Lepidoptera</taxon>
        <taxon>Glossata</taxon>
        <taxon>Ditrysia</taxon>
        <taxon>Tineoidea</taxon>
        <taxon>Psychidae</taxon>
        <taxon>Oiketicinae</taxon>
        <taxon>Eumeta</taxon>
    </lineage>
</organism>
<keyword evidence="2" id="KW-1185">Reference proteome</keyword>
<dbReference type="AlphaFoldDB" id="A0A4C1YKM3"/>
<name>A0A4C1YKM3_EUMVA</name>